<evidence type="ECO:0000313" key="2">
    <source>
        <dbReference type="Proteomes" id="UP000199411"/>
    </source>
</evidence>
<evidence type="ECO:0000313" key="1">
    <source>
        <dbReference type="EMBL" id="SDD09936.1"/>
    </source>
</evidence>
<dbReference type="OrthoDB" id="2328009at2"/>
<dbReference type="Pfam" id="PF10083">
    <property type="entry name" value="DUF2321"/>
    <property type="match status" value="1"/>
</dbReference>
<dbReference type="RefSeq" id="WP_092129861.1">
    <property type="nucleotide sequence ID" value="NZ_FMYU01000026.1"/>
</dbReference>
<name>A0A1G6S182_9BACT</name>
<protein>
    <recommendedName>
        <fullName evidence="3">DUF2321 domain-containing protein</fullName>
    </recommendedName>
</protein>
<sequence length="161" mass="18273">MKDSWYDVAQICLNGHVINDCVKRFPNHNKKFCDKCGALTITNCPNCDTEIQGQYHIEGVMDFTGYTAPAFCPNCGKPYPWTEAKIQAAHNLVQELENISDDEKKILTQSIDEIIKDTPETTLAVTRFKKILLKTKKPIVDAFRNILVDIVSETAKKLLWP</sequence>
<organism evidence="1 2">
    <name type="scientific">Desulfurella multipotens</name>
    <dbReference type="NCBI Taxonomy" id="79269"/>
    <lineage>
        <taxon>Bacteria</taxon>
        <taxon>Pseudomonadati</taxon>
        <taxon>Campylobacterota</taxon>
        <taxon>Desulfurellia</taxon>
        <taxon>Desulfurellales</taxon>
        <taxon>Desulfurellaceae</taxon>
        <taxon>Desulfurella</taxon>
    </lineage>
</organism>
<dbReference type="EMBL" id="FMYU01000026">
    <property type="protein sequence ID" value="SDD09936.1"/>
    <property type="molecule type" value="Genomic_DNA"/>
</dbReference>
<dbReference type="AlphaFoldDB" id="A0A1G6S182"/>
<dbReference type="InterPro" id="IPR016891">
    <property type="entry name" value="DUF2321"/>
</dbReference>
<accession>A0A1G6S182</accession>
<keyword evidence="2" id="KW-1185">Reference proteome</keyword>
<reference evidence="2" key="1">
    <citation type="submission" date="2016-10" db="EMBL/GenBank/DDBJ databases">
        <authorList>
            <person name="Varghese N."/>
            <person name="Submissions S."/>
        </authorList>
    </citation>
    <scope>NUCLEOTIDE SEQUENCE [LARGE SCALE GENOMIC DNA]</scope>
    <source>
        <strain evidence="2">DSM 8415</strain>
    </source>
</reference>
<proteinExistence type="predicted"/>
<gene>
    <name evidence="1" type="ORF">SAMN05660835_01883</name>
</gene>
<dbReference type="Proteomes" id="UP000199411">
    <property type="component" value="Unassembled WGS sequence"/>
</dbReference>
<evidence type="ECO:0008006" key="3">
    <source>
        <dbReference type="Google" id="ProtNLM"/>
    </source>
</evidence>